<dbReference type="PANTHER" id="PTHR33204">
    <property type="entry name" value="TRANSCRIPTIONAL REGULATOR, MARR FAMILY"/>
    <property type="match status" value="1"/>
</dbReference>
<gene>
    <name evidence="5" type="ORF">D187_008488</name>
</gene>
<organism evidence="5 6">
    <name type="scientific">Cystobacter fuscus (strain ATCC 25194 / DSM 2262 / NBRC 100088 / M29)</name>
    <dbReference type="NCBI Taxonomy" id="1242864"/>
    <lineage>
        <taxon>Bacteria</taxon>
        <taxon>Pseudomonadati</taxon>
        <taxon>Myxococcota</taxon>
        <taxon>Myxococcia</taxon>
        <taxon>Myxococcales</taxon>
        <taxon>Cystobacterineae</taxon>
        <taxon>Archangiaceae</taxon>
        <taxon>Cystobacter</taxon>
    </lineage>
</organism>
<evidence type="ECO:0000313" key="5">
    <source>
        <dbReference type="EMBL" id="EPX62301.1"/>
    </source>
</evidence>
<dbReference type="RefSeq" id="WP_002623313.1">
    <property type="nucleotide sequence ID" value="NZ_ANAH02000007.1"/>
</dbReference>
<accession>S9PGT7</accession>
<keyword evidence="3" id="KW-0804">Transcription</keyword>
<dbReference type="SUPFAM" id="SSF46785">
    <property type="entry name" value="Winged helix' DNA-binding domain"/>
    <property type="match status" value="1"/>
</dbReference>
<dbReference type="AlphaFoldDB" id="S9PGT7"/>
<proteinExistence type="predicted"/>
<protein>
    <submittedName>
        <fullName evidence="5">Transcriptional regulator, HxlR family</fullName>
    </submittedName>
</protein>
<dbReference type="PANTHER" id="PTHR33204:SF37">
    <property type="entry name" value="HTH-TYPE TRANSCRIPTIONAL REGULATOR YODB"/>
    <property type="match status" value="1"/>
</dbReference>
<dbReference type="Gene3D" id="1.10.10.10">
    <property type="entry name" value="Winged helix-like DNA-binding domain superfamily/Winged helix DNA-binding domain"/>
    <property type="match status" value="1"/>
</dbReference>
<evidence type="ECO:0000256" key="3">
    <source>
        <dbReference type="ARBA" id="ARBA00023163"/>
    </source>
</evidence>
<evidence type="ECO:0000313" key="6">
    <source>
        <dbReference type="Proteomes" id="UP000011682"/>
    </source>
</evidence>
<keyword evidence="6" id="KW-1185">Reference proteome</keyword>
<feature type="domain" description="HTH hxlR-type" evidence="4">
    <location>
        <begin position="13"/>
        <end position="111"/>
    </location>
</feature>
<dbReference type="InterPro" id="IPR036388">
    <property type="entry name" value="WH-like_DNA-bd_sf"/>
</dbReference>
<dbReference type="Proteomes" id="UP000011682">
    <property type="component" value="Unassembled WGS sequence"/>
</dbReference>
<dbReference type="EMBL" id="ANAH02000007">
    <property type="protein sequence ID" value="EPX62301.1"/>
    <property type="molecule type" value="Genomic_DNA"/>
</dbReference>
<keyword evidence="2" id="KW-0238">DNA-binding</keyword>
<dbReference type="eggNOG" id="COG1733">
    <property type="taxonomic scope" value="Bacteria"/>
</dbReference>
<sequence length="131" mass="14903">MIDDDQKVFDLECPNRYILDQIADKWSVLILAVLFDEPTRFNALKRRLKGVTQKALTDALRRLERNGLVARRVLTGSPIAVEYSVTPLGRTLGEPFLALYRWTIEHHDDVGRARAHFDARVDTEGRRASGG</sequence>
<evidence type="ECO:0000256" key="2">
    <source>
        <dbReference type="ARBA" id="ARBA00023125"/>
    </source>
</evidence>
<dbReference type="PROSITE" id="PS51118">
    <property type="entry name" value="HTH_HXLR"/>
    <property type="match status" value="1"/>
</dbReference>
<name>S9PGT7_CYSF2</name>
<comment type="caution">
    <text evidence="5">The sequence shown here is derived from an EMBL/GenBank/DDBJ whole genome shotgun (WGS) entry which is preliminary data.</text>
</comment>
<evidence type="ECO:0000259" key="4">
    <source>
        <dbReference type="PROSITE" id="PS51118"/>
    </source>
</evidence>
<reference evidence="5" key="1">
    <citation type="submission" date="2013-05" db="EMBL/GenBank/DDBJ databases">
        <title>Genome assembly of Cystobacter fuscus DSM 2262.</title>
        <authorList>
            <person name="Sharma G."/>
            <person name="Khatri I."/>
            <person name="Kaur C."/>
            <person name="Mayilraj S."/>
            <person name="Subramanian S."/>
        </authorList>
    </citation>
    <scope>NUCLEOTIDE SEQUENCE [LARGE SCALE GENOMIC DNA]</scope>
    <source>
        <strain evidence="5">DSM 2262</strain>
    </source>
</reference>
<evidence type="ECO:0000256" key="1">
    <source>
        <dbReference type="ARBA" id="ARBA00023015"/>
    </source>
</evidence>
<dbReference type="GO" id="GO:0003677">
    <property type="term" value="F:DNA binding"/>
    <property type="evidence" value="ECO:0007669"/>
    <property type="project" value="UniProtKB-KW"/>
</dbReference>
<dbReference type="Pfam" id="PF01638">
    <property type="entry name" value="HxlR"/>
    <property type="match status" value="1"/>
</dbReference>
<dbReference type="InterPro" id="IPR002577">
    <property type="entry name" value="HTH_HxlR"/>
</dbReference>
<dbReference type="InterPro" id="IPR036390">
    <property type="entry name" value="WH_DNA-bd_sf"/>
</dbReference>
<keyword evidence="1" id="KW-0805">Transcription regulation</keyword>